<keyword evidence="2" id="KW-1185">Reference proteome</keyword>
<proteinExistence type="predicted"/>
<dbReference type="EMBL" id="JAMKFB020000013">
    <property type="protein sequence ID" value="KAL0178490.1"/>
    <property type="molecule type" value="Genomic_DNA"/>
</dbReference>
<feature type="non-terminal residue" evidence="1">
    <location>
        <position position="54"/>
    </location>
</feature>
<gene>
    <name evidence="1" type="ORF">M9458_027384</name>
</gene>
<evidence type="ECO:0000313" key="2">
    <source>
        <dbReference type="Proteomes" id="UP001529510"/>
    </source>
</evidence>
<name>A0ABD0PXG9_CIRMR</name>
<dbReference type="Proteomes" id="UP001529510">
    <property type="component" value="Unassembled WGS sequence"/>
</dbReference>
<organism evidence="1 2">
    <name type="scientific">Cirrhinus mrigala</name>
    <name type="common">Mrigala</name>
    <dbReference type="NCBI Taxonomy" id="683832"/>
    <lineage>
        <taxon>Eukaryota</taxon>
        <taxon>Metazoa</taxon>
        <taxon>Chordata</taxon>
        <taxon>Craniata</taxon>
        <taxon>Vertebrata</taxon>
        <taxon>Euteleostomi</taxon>
        <taxon>Actinopterygii</taxon>
        <taxon>Neopterygii</taxon>
        <taxon>Teleostei</taxon>
        <taxon>Ostariophysi</taxon>
        <taxon>Cypriniformes</taxon>
        <taxon>Cyprinidae</taxon>
        <taxon>Labeoninae</taxon>
        <taxon>Labeonini</taxon>
        <taxon>Cirrhinus</taxon>
    </lineage>
</organism>
<evidence type="ECO:0000313" key="1">
    <source>
        <dbReference type="EMBL" id="KAL0178490.1"/>
    </source>
</evidence>
<sequence>MRMTVRRSGYVRAAAVVQLNGFISHVSSAGLMRNKGATAPHVSPAHNAMLNTSS</sequence>
<accession>A0ABD0PXG9</accession>
<protein>
    <submittedName>
        <fullName evidence="1">Uncharacterized protein</fullName>
    </submittedName>
</protein>
<dbReference type="AlphaFoldDB" id="A0ABD0PXG9"/>
<comment type="caution">
    <text evidence="1">The sequence shown here is derived from an EMBL/GenBank/DDBJ whole genome shotgun (WGS) entry which is preliminary data.</text>
</comment>
<reference evidence="1 2" key="1">
    <citation type="submission" date="2024-05" db="EMBL/GenBank/DDBJ databases">
        <title>Genome sequencing and assembly of Indian major carp, Cirrhinus mrigala (Hamilton, 1822).</title>
        <authorList>
            <person name="Mohindra V."/>
            <person name="Chowdhury L.M."/>
            <person name="Lal K."/>
            <person name="Jena J.K."/>
        </authorList>
    </citation>
    <scope>NUCLEOTIDE SEQUENCE [LARGE SCALE GENOMIC DNA]</scope>
    <source>
        <strain evidence="1">CM1030</strain>
        <tissue evidence="1">Blood</tissue>
    </source>
</reference>